<comment type="caution">
    <text evidence="2">The sequence shown here is derived from an EMBL/GenBank/DDBJ whole genome shotgun (WGS) entry which is preliminary data.</text>
</comment>
<feature type="transmembrane region" description="Helical" evidence="1">
    <location>
        <begin position="21"/>
        <end position="41"/>
    </location>
</feature>
<protein>
    <recommendedName>
        <fullName evidence="4">EamA domain-containing protein</fullName>
    </recommendedName>
</protein>
<accession>A0ABS8QNR8</accession>
<evidence type="ECO:0000256" key="1">
    <source>
        <dbReference type="SAM" id="Phobius"/>
    </source>
</evidence>
<proteinExistence type="predicted"/>
<feature type="transmembrane region" description="Helical" evidence="1">
    <location>
        <begin position="72"/>
        <end position="91"/>
    </location>
</feature>
<dbReference type="EMBL" id="JAJOZI010000011">
    <property type="protein sequence ID" value="MCD7037314.1"/>
    <property type="molecule type" value="Genomic_DNA"/>
</dbReference>
<gene>
    <name evidence="2" type="ORF">LRQ20_03005</name>
</gene>
<sequence length="100" mass="11029">MKDDMESRKLRARWDKTFREWAIIILSAASAGTAWSALIILGKLGPLVSFNFLSVSLSALLIPVSLIAKELWLVRSIAIVGMIIVMATAYVNPPWVVSTQ</sequence>
<reference evidence="2 3" key="2">
    <citation type="journal article" date="2023" name="Plant Pathol.">
        <title>Dismantling and reorganizing Pseudomonas marginalis sensu#lato.</title>
        <authorList>
            <person name="Sawada H."/>
            <person name="Fujikawa T."/>
            <person name="Satou M."/>
        </authorList>
    </citation>
    <scope>NUCLEOTIDE SEQUENCE [LARGE SCALE GENOMIC DNA]</scope>
    <source>
        <strain evidence="2 3">MAFF 311096</strain>
    </source>
</reference>
<keyword evidence="1" id="KW-0472">Membrane</keyword>
<dbReference type="Proteomes" id="UP001154922">
    <property type="component" value="Unassembled WGS sequence"/>
</dbReference>
<name>A0ABS8QNR8_9PSED</name>
<dbReference type="RefSeq" id="WP_231807680.1">
    <property type="nucleotide sequence ID" value="NZ_JAJOZG010000151.1"/>
</dbReference>
<evidence type="ECO:0008006" key="4">
    <source>
        <dbReference type="Google" id="ProtNLM"/>
    </source>
</evidence>
<keyword evidence="1" id="KW-0812">Transmembrane</keyword>
<keyword evidence="1" id="KW-1133">Transmembrane helix</keyword>
<organism evidence="2 3">
    <name type="scientific">Pseudomonas petroselini</name>
    <dbReference type="NCBI Taxonomy" id="2899822"/>
    <lineage>
        <taxon>Bacteria</taxon>
        <taxon>Pseudomonadati</taxon>
        <taxon>Pseudomonadota</taxon>
        <taxon>Gammaproteobacteria</taxon>
        <taxon>Pseudomonadales</taxon>
        <taxon>Pseudomonadaceae</taxon>
        <taxon>Pseudomonas</taxon>
    </lineage>
</organism>
<evidence type="ECO:0000313" key="3">
    <source>
        <dbReference type="Proteomes" id="UP001154922"/>
    </source>
</evidence>
<feature type="transmembrane region" description="Helical" evidence="1">
    <location>
        <begin position="47"/>
        <end position="67"/>
    </location>
</feature>
<keyword evidence="3" id="KW-1185">Reference proteome</keyword>
<evidence type="ECO:0000313" key="2">
    <source>
        <dbReference type="EMBL" id="MCD7037314.1"/>
    </source>
</evidence>
<reference evidence="2 3" key="1">
    <citation type="journal article" date="2022" name="Int. J. Syst. Evol. Microbiol.">
        <title>Pseudomonas petroselini sp. nov., a pathogen causing bacterial rot of parsley in Japan.</title>
        <authorList>
            <person name="Sawada H."/>
            <person name="Fujikawa T."/>
            <person name="Osada S."/>
            <person name="Satou M."/>
        </authorList>
    </citation>
    <scope>NUCLEOTIDE SEQUENCE [LARGE SCALE GENOMIC DNA]</scope>
    <source>
        <strain evidence="2 3">MAFF 311096</strain>
    </source>
</reference>